<comment type="caution">
    <text evidence="1">The sequence shown here is derived from an EMBL/GenBank/DDBJ whole genome shotgun (WGS) entry which is preliminary data.</text>
</comment>
<sequence>MNIIDDKFKRILFYLETRLHQDAVDMLVQLLHVREYKVGVEFMIDYIDDESIKLPDEINNELISLTKLLNIDR</sequence>
<dbReference type="Proteomes" id="UP000587626">
    <property type="component" value="Unassembled WGS sequence"/>
</dbReference>
<proteinExistence type="predicted"/>
<protein>
    <recommendedName>
        <fullName evidence="3">MafI family immunity protein</fullName>
    </recommendedName>
</protein>
<accession>A0A3W4RN45</accession>
<name>A0A3W4RN45_ECOLX</name>
<dbReference type="EMBL" id="AATLXB010000021">
    <property type="protein sequence ID" value="EFM7861021.1"/>
    <property type="molecule type" value="Genomic_DNA"/>
</dbReference>
<gene>
    <name evidence="1" type="ORF">B6R15_002254</name>
</gene>
<evidence type="ECO:0008006" key="3">
    <source>
        <dbReference type="Google" id="ProtNLM"/>
    </source>
</evidence>
<evidence type="ECO:0000313" key="2">
    <source>
        <dbReference type="Proteomes" id="UP000587626"/>
    </source>
</evidence>
<dbReference type="RefSeq" id="WP_085458489.1">
    <property type="nucleotide sequence ID" value="NZ_BFQL01000044.1"/>
</dbReference>
<dbReference type="AlphaFoldDB" id="A0A3W4RN45"/>
<reference evidence="1 2" key="1">
    <citation type="submission" date="2018-08" db="EMBL/GenBank/DDBJ databases">
        <authorList>
            <consortium name="GenomeTrakr network: Whole genome sequencing for foodborne pathogen traceback"/>
        </authorList>
    </citation>
    <scope>NUCLEOTIDE SEQUENCE [LARGE SCALE GENOMIC DNA]</scope>
    <source>
        <strain evidence="1 2">NC_STEC194</strain>
    </source>
</reference>
<evidence type="ECO:0000313" key="1">
    <source>
        <dbReference type="EMBL" id="EFM7861021.1"/>
    </source>
</evidence>
<organism evidence="1 2">
    <name type="scientific">Escherichia coli</name>
    <dbReference type="NCBI Taxonomy" id="562"/>
    <lineage>
        <taxon>Bacteria</taxon>
        <taxon>Pseudomonadati</taxon>
        <taxon>Pseudomonadota</taxon>
        <taxon>Gammaproteobacteria</taxon>
        <taxon>Enterobacterales</taxon>
        <taxon>Enterobacteriaceae</taxon>
        <taxon>Escherichia</taxon>
    </lineage>
</organism>